<organism evidence="2 3">
    <name type="scientific">Actinoallomurus vinaceus</name>
    <dbReference type="NCBI Taxonomy" id="1080074"/>
    <lineage>
        <taxon>Bacteria</taxon>
        <taxon>Bacillati</taxon>
        <taxon>Actinomycetota</taxon>
        <taxon>Actinomycetes</taxon>
        <taxon>Streptosporangiales</taxon>
        <taxon>Thermomonosporaceae</taxon>
        <taxon>Actinoallomurus</taxon>
    </lineage>
</organism>
<name>A0ABP8USY3_9ACTN</name>
<proteinExistence type="predicted"/>
<evidence type="ECO:0000256" key="1">
    <source>
        <dbReference type="SAM" id="SignalP"/>
    </source>
</evidence>
<evidence type="ECO:0000313" key="2">
    <source>
        <dbReference type="EMBL" id="GAA4637447.1"/>
    </source>
</evidence>
<evidence type="ECO:0000313" key="3">
    <source>
        <dbReference type="Proteomes" id="UP001501442"/>
    </source>
</evidence>
<protein>
    <recommendedName>
        <fullName evidence="4">DUF320 domain-containing protein</fullName>
    </recommendedName>
</protein>
<gene>
    <name evidence="2" type="ORF">GCM10023196_091240</name>
</gene>
<evidence type="ECO:0008006" key="4">
    <source>
        <dbReference type="Google" id="ProtNLM"/>
    </source>
</evidence>
<dbReference type="Proteomes" id="UP001501442">
    <property type="component" value="Unassembled WGS sequence"/>
</dbReference>
<comment type="caution">
    <text evidence="2">The sequence shown here is derived from an EMBL/GenBank/DDBJ whole genome shotgun (WGS) entry which is preliminary data.</text>
</comment>
<feature type="signal peptide" evidence="1">
    <location>
        <begin position="1"/>
        <end position="19"/>
    </location>
</feature>
<accession>A0ABP8USY3</accession>
<dbReference type="EMBL" id="BAABHK010000020">
    <property type="protein sequence ID" value="GAA4637447.1"/>
    <property type="molecule type" value="Genomic_DNA"/>
</dbReference>
<sequence>MRKWTVRAARAVLVGAAFAAVGSGIANADTTSGDHSLLGGNQIPVTVPNLLAGNAVNVLSPHSSASTGSTQRLRYSYHHRSNTIQATSLGGSSLGSDNQVIAPVTAPIIICGNAISAEGLGTATCKGHSSITSGTSSAQASSACNATCGQTSTACNATCGQTSSSCNAACAPAAPAEPPAPVCSQACAPAIPAPAKPAAPVCSQTCQQVGAPVACQETCAQHSAQSTDMARNQLLSNNQAIIPVTAPIMICGNSGAIRGIAASSCEGDASFARNAS</sequence>
<dbReference type="RefSeq" id="WP_345440535.1">
    <property type="nucleotide sequence ID" value="NZ_BAABHK010000020.1"/>
</dbReference>
<feature type="chain" id="PRO_5046932235" description="DUF320 domain-containing protein" evidence="1">
    <location>
        <begin position="20"/>
        <end position="276"/>
    </location>
</feature>
<keyword evidence="1" id="KW-0732">Signal</keyword>
<keyword evidence="3" id="KW-1185">Reference proteome</keyword>
<reference evidence="3" key="1">
    <citation type="journal article" date="2019" name="Int. J. Syst. Evol. Microbiol.">
        <title>The Global Catalogue of Microorganisms (GCM) 10K type strain sequencing project: providing services to taxonomists for standard genome sequencing and annotation.</title>
        <authorList>
            <consortium name="The Broad Institute Genomics Platform"/>
            <consortium name="The Broad Institute Genome Sequencing Center for Infectious Disease"/>
            <person name="Wu L."/>
            <person name="Ma J."/>
        </authorList>
    </citation>
    <scope>NUCLEOTIDE SEQUENCE [LARGE SCALE GENOMIC DNA]</scope>
    <source>
        <strain evidence="3">JCM 17939</strain>
    </source>
</reference>